<dbReference type="PANTHER" id="PTHR14187">
    <property type="entry name" value="ALPHA KINASE/ELONGATION FACTOR 2 KINASE"/>
    <property type="match status" value="1"/>
</dbReference>
<evidence type="ECO:0000256" key="1">
    <source>
        <dbReference type="ARBA" id="ARBA00022741"/>
    </source>
</evidence>
<dbReference type="EMBL" id="LLXI01000083">
    <property type="protein sequence ID" value="PKY39940.1"/>
    <property type="molecule type" value="Genomic_DNA"/>
</dbReference>
<dbReference type="Gene3D" id="3.90.640.10">
    <property type="entry name" value="Actin, Chain A, domain 4"/>
    <property type="match status" value="1"/>
</dbReference>
<name>A0A2I1FZZ4_9GLOM</name>
<protein>
    <submittedName>
        <fullName evidence="3">Actin-like ATPase domain-containing protein</fullName>
    </submittedName>
</protein>
<gene>
    <name evidence="3" type="ORF">RhiirA4_538462</name>
</gene>
<dbReference type="PRINTS" id="PR00301">
    <property type="entry name" value="HEATSHOCK70"/>
</dbReference>
<keyword evidence="4" id="KW-1185">Reference proteome</keyword>
<dbReference type="InterPro" id="IPR013126">
    <property type="entry name" value="Hsp_70_fam"/>
</dbReference>
<dbReference type="VEuPathDB" id="FungiDB:RhiirFUN_008382"/>
<dbReference type="Gene3D" id="3.30.420.40">
    <property type="match status" value="2"/>
</dbReference>
<proteinExistence type="predicted"/>
<evidence type="ECO:0000313" key="4">
    <source>
        <dbReference type="Proteomes" id="UP000234323"/>
    </source>
</evidence>
<dbReference type="AlphaFoldDB" id="A0A2I1FZZ4"/>
<sequence>MSWVNDIRVIVGLDFGSTYSGFSLYHVDSDDIKTNNEWPGDMGKFKTNTVLQYDDDYKDVKSWGQQALYRKPNKKSKDKEMKPVELFKLYLGNCLEKHRPKLPVDYKKAISDYLCEIGKVIKETIPKYWMGIDFMENVLLILPVPAEYSELDKAIMRECAFNAGLINNRFSEKLQFTTEPEAAAVYCTNNTLKQHNLAEPGTTFMIVDCGGGTVDLTTRKLLEDNTLGEITERSGDFCGSTFIDKEFIKLLKHKVGNEAIDLLIERHYGQLQHLIQEFCQNAKLPFNGDEPGFSYDLDLEESAPVLLQYVTGSVKDLMEEKEWMIEIDFNTIKSLFDPIVDRIIKMIRIQLDNSSKSEKCSAIFFVGGFSQSKYLQRRIKEEFIDLVGNISTPSQPDAAVVRGAAIYGKSLHQSKSLKSMNKFKCIIATRVLKYTFGTKVSPKWKEGDPPERRTSHGLIHKFRRIVERKTEVEIDQEIDVGQYAPIVPNQTKLSFDLYYTKEQDAVYYDEPGVEFLGEFLIDLPDVELGTKRICKLSISFGDMEIKANAINKTSGQNYQTKFKFNDF</sequence>
<dbReference type="Proteomes" id="UP000234323">
    <property type="component" value="Unassembled WGS sequence"/>
</dbReference>
<accession>A0A2I1FZZ4</accession>
<dbReference type="GO" id="GO:0140662">
    <property type="term" value="F:ATP-dependent protein folding chaperone"/>
    <property type="evidence" value="ECO:0007669"/>
    <property type="project" value="InterPro"/>
</dbReference>
<dbReference type="Pfam" id="PF00012">
    <property type="entry name" value="HSP70"/>
    <property type="match status" value="1"/>
</dbReference>
<dbReference type="VEuPathDB" id="FungiDB:RhiirA1_531796"/>
<dbReference type="GO" id="GO:0005524">
    <property type="term" value="F:ATP binding"/>
    <property type="evidence" value="ECO:0007669"/>
    <property type="project" value="UniProtKB-KW"/>
</dbReference>
<organism evidence="3 4">
    <name type="scientific">Rhizophagus irregularis</name>
    <dbReference type="NCBI Taxonomy" id="588596"/>
    <lineage>
        <taxon>Eukaryota</taxon>
        <taxon>Fungi</taxon>
        <taxon>Fungi incertae sedis</taxon>
        <taxon>Mucoromycota</taxon>
        <taxon>Glomeromycotina</taxon>
        <taxon>Glomeromycetes</taxon>
        <taxon>Glomerales</taxon>
        <taxon>Glomeraceae</taxon>
        <taxon>Rhizophagus</taxon>
    </lineage>
</organism>
<keyword evidence="2" id="KW-0067">ATP-binding</keyword>
<dbReference type="InterPro" id="IPR043129">
    <property type="entry name" value="ATPase_NBD"/>
</dbReference>
<dbReference type="SUPFAM" id="SSF53067">
    <property type="entry name" value="Actin-like ATPase domain"/>
    <property type="match status" value="2"/>
</dbReference>
<evidence type="ECO:0000313" key="3">
    <source>
        <dbReference type="EMBL" id="PKY39940.1"/>
    </source>
</evidence>
<comment type="caution">
    <text evidence="3">The sequence shown here is derived from an EMBL/GenBank/DDBJ whole genome shotgun (WGS) entry which is preliminary data.</text>
</comment>
<evidence type="ECO:0000256" key="2">
    <source>
        <dbReference type="ARBA" id="ARBA00022840"/>
    </source>
</evidence>
<keyword evidence="1" id="KW-0547">Nucleotide-binding</keyword>
<dbReference type="PANTHER" id="PTHR14187:SF5">
    <property type="entry name" value="HEAT SHOCK 70 KDA PROTEIN 12A"/>
    <property type="match status" value="1"/>
</dbReference>
<reference evidence="3 4" key="1">
    <citation type="submission" date="2015-10" db="EMBL/GenBank/DDBJ databases">
        <title>Genome analyses suggest a sexual origin of heterokaryosis in a supposedly ancient asexual fungus.</title>
        <authorList>
            <person name="Ropars J."/>
            <person name="Sedzielewska K."/>
            <person name="Noel J."/>
            <person name="Charron P."/>
            <person name="Farinelli L."/>
            <person name="Marton T."/>
            <person name="Kruger M."/>
            <person name="Pelin A."/>
            <person name="Brachmann A."/>
            <person name="Corradi N."/>
        </authorList>
    </citation>
    <scope>NUCLEOTIDE SEQUENCE [LARGE SCALE GENOMIC DNA]</scope>
    <source>
        <strain evidence="3 4">A4</strain>
    </source>
</reference>
<dbReference type="VEuPathDB" id="FungiDB:FUN_008004"/>